<feature type="compositionally biased region" description="Polar residues" evidence="1">
    <location>
        <begin position="155"/>
        <end position="169"/>
    </location>
</feature>
<feature type="region of interest" description="Disordered" evidence="1">
    <location>
        <begin position="185"/>
        <end position="208"/>
    </location>
</feature>
<reference evidence="3" key="1">
    <citation type="submission" date="2023-04" db="EMBL/GenBank/DDBJ databases">
        <title>Black Yeasts Isolated from many extreme environments.</title>
        <authorList>
            <person name="Coleine C."/>
            <person name="Stajich J.E."/>
            <person name="Selbmann L."/>
        </authorList>
    </citation>
    <scope>NUCLEOTIDE SEQUENCE</scope>
    <source>
        <strain evidence="3">CCFEE 5312</strain>
    </source>
</reference>
<sequence>MGLDIAAYFFEVNSWYFGGLGYASIAPVVPSSMIVLVGGVGMFAHFRPLDCHWHLMLTLDWCTFVISLANVVFCGFLIGSWYQLVIPLTVAAILCFLAGLVPIIRTHWLKKRGMLPARNSINKQEWYYIEEQQAPAPRSYPSFVAPAEPQPNPRRQPSQAMSRAGTSARWSGLSGADTMVFGTVKSDTEAPPYSGPMSPAASVVYPKH</sequence>
<evidence type="ECO:0000313" key="4">
    <source>
        <dbReference type="Proteomes" id="UP001271007"/>
    </source>
</evidence>
<dbReference type="EMBL" id="JAWDJX010000012">
    <property type="protein sequence ID" value="KAK3054428.1"/>
    <property type="molecule type" value="Genomic_DNA"/>
</dbReference>
<gene>
    <name evidence="3" type="ORF">LTR09_004696</name>
</gene>
<evidence type="ECO:0000313" key="3">
    <source>
        <dbReference type="EMBL" id="KAK3054428.1"/>
    </source>
</evidence>
<name>A0AAJ0DHX7_9PEZI</name>
<feature type="transmembrane region" description="Helical" evidence="2">
    <location>
        <begin position="84"/>
        <end position="104"/>
    </location>
</feature>
<feature type="region of interest" description="Disordered" evidence="1">
    <location>
        <begin position="140"/>
        <end position="173"/>
    </location>
</feature>
<accession>A0AAJ0DHX7</accession>
<organism evidence="3 4">
    <name type="scientific">Extremus antarcticus</name>
    <dbReference type="NCBI Taxonomy" id="702011"/>
    <lineage>
        <taxon>Eukaryota</taxon>
        <taxon>Fungi</taxon>
        <taxon>Dikarya</taxon>
        <taxon>Ascomycota</taxon>
        <taxon>Pezizomycotina</taxon>
        <taxon>Dothideomycetes</taxon>
        <taxon>Dothideomycetidae</taxon>
        <taxon>Mycosphaerellales</taxon>
        <taxon>Extremaceae</taxon>
        <taxon>Extremus</taxon>
    </lineage>
</organism>
<keyword evidence="4" id="KW-1185">Reference proteome</keyword>
<evidence type="ECO:0000256" key="1">
    <source>
        <dbReference type="SAM" id="MobiDB-lite"/>
    </source>
</evidence>
<comment type="caution">
    <text evidence="3">The sequence shown here is derived from an EMBL/GenBank/DDBJ whole genome shotgun (WGS) entry which is preliminary data.</text>
</comment>
<keyword evidence="2" id="KW-1133">Transmembrane helix</keyword>
<feature type="transmembrane region" description="Helical" evidence="2">
    <location>
        <begin position="20"/>
        <end position="43"/>
    </location>
</feature>
<proteinExistence type="predicted"/>
<keyword evidence="2" id="KW-0812">Transmembrane</keyword>
<dbReference type="AlphaFoldDB" id="A0AAJ0DHX7"/>
<feature type="transmembrane region" description="Helical" evidence="2">
    <location>
        <begin position="55"/>
        <end position="78"/>
    </location>
</feature>
<protein>
    <submittedName>
        <fullName evidence="3">Uncharacterized protein</fullName>
    </submittedName>
</protein>
<dbReference type="Proteomes" id="UP001271007">
    <property type="component" value="Unassembled WGS sequence"/>
</dbReference>
<keyword evidence="2" id="KW-0472">Membrane</keyword>
<evidence type="ECO:0000256" key="2">
    <source>
        <dbReference type="SAM" id="Phobius"/>
    </source>
</evidence>